<evidence type="ECO:0000313" key="2">
    <source>
        <dbReference type="EMBL" id="SCU85287.1"/>
    </source>
</evidence>
<gene>
    <name evidence="2" type="ORF">LANO_0C03862G</name>
</gene>
<dbReference type="SUPFAM" id="SSF81901">
    <property type="entry name" value="HCP-like"/>
    <property type="match status" value="1"/>
</dbReference>
<name>A0A1G4J6L3_9SACH</name>
<sequence length="632" mass="71020">MSFPTKKLSPLDGLRNKSEIRGQNSARKSDILVLRERNDSIVSFESIKTTERLLDRLELSADDERLLQQALKEEEEARRQGYRNTREKRVVCVPASSFPSLRKASGSSNHINLNDCKPFMNIINELSEKEKIKLSQKKEVELHLPKARYSYLVEEGSDEEGNGVLEKDLCSDGRAVNFEKFRKQNLTGTSAVRPPLQKKPVSESTNKIYQHKPVMKNASYSSMEVPYESTSSIETKYLVKPNTMSSTESDVSRDSDYKNTIAEKSPKWKFSSPRKSTSASSLSQESRSPTKLSTNGNVKEHKKKSSFSFKNLFKSPKVENLKPVITDVKPTGSTAPTTPSAVKFKFPPLHLDDIGTQKFYSNAPATASSDNAPDQLKVRATQSEHTRASSDTNVYFSRKDDVTGGKNIRSDMARAKNSQQKYELTRPRTHEAARPFSQGKALTPEARVRVAIDLRNQGSLKESAEHLKVLCDLKNLTGYLLFGLALRYGSGVDRDYLESFRHLKMAAEVHSEEAELFKPDVDPFKLDKVPHVPPEPQAPALYECGISYLKGYGVNKVDEVKGLKYLEKAASLGHLDSMCLSGTIWSKSSKIRRKNKARAAAWFRLADRRGADLIGADWIYKDKYQSRSVDSL</sequence>
<evidence type="ECO:0000256" key="1">
    <source>
        <dbReference type="SAM" id="MobiDB-lite"/>
    </source>
</evidence>
<dbReference type="PANTHER" id="PTHR43628:SF11">
    <property type="entry name" value="PROTEIN DSF2"/>
    <property type="match status" value="1"/>
</dbReference>
<feature type="region of interest" description="Disordered" evidence="1">
    <location>
        <begin position="380"/>
        <end position="435"/>
    </location>
</feature>
<dbReference type="Gene3D" id="1.25.40.10">
    <property type="entry name" value="Tetratricopeptide repeat domain"/>
    <property type="match status" value="1"/>
</dbReference>
<feature type="compositionally biased region" description="Basic and acidic residues" evidence="1">
    <location>
        <begin position="397"/>
        <end position="414"/>
    </location>
</feature>
<feature type="compositionally biased region" description="Polar residues" evidence="1">
    <location>
        <begin position="273"/>
        <end position="297"/>
    </location>
</feature>
<dbReference type="PANTHER" id="PTHR43628">
    <property type="entry name" value="ACTIVATOR OF C KINASE PROTEIN 1-RELATED"/>
    <property type="match status" value="1"/>
</dbReference>
<proteinExistence type="predicted"/>
<reference evidence="3" key="1">
    <citation type="submission" date="2016-03" db="EMBL/GenBank/DDBJ databases">
        <authorList>
            <person name="Devillers Hugo."/>
        </authorList>
    </citation>
    <scope>NUCLEOTIDE SEQUENCE [LARGE SCALE GENOMIC DNA]</scope>
</reference>
<keyword evidence="3" id="KW-1185">Reference proteome</keyword>
<feature type="region of interest" description="Disordered" evidence="1">
    <location>
        <begin position="1"/>
        <end position="24"/>
    </location>
</feature>
<dbReference type="InterPro" id="IPR052945">
    <property type="entry name" value="Mitotic_Regulator"/>
</dbReference>
<accession>A0A1G4J6L3</accession>
<organism evidence="2 3">
    <name type="scientific">Lachancea nothofagi CBS 11611</name>
    <dbReference type="NCBI Taxonomy" id="1266666"/>
    <lineage>
        <taxon>Eukaryota</taxon>
        <taxon>Fungi</taxon>
        <taxon>Dikarya</taxon>
        <taxon>Ascomycota</taxon>
        <taxon>Saccharomycotina</taxon>
        <taxon>Saccharomycetes</taxon>
        <taxon>Saccharomycetales</taxon>
        <taxon>Saccharomycetaceae</taxon>
        <taxon>Lachancea</taxon>
    </lineage>
</organism>
<dbReference type="InterPro" id="IPR011990">
    <property type="entry name" value="TPR-like_helical_dom_sf"/>
</dbReference>
<evidence type="ECO:0000313" key="3">
    <source>
        <dbReference type="Proteomes" id="UP000189911"/>
    </source>
</evidence>
<dbReference type="SMART" id="SM00671">
    <property type="entry name" value="SEL1"/>
    <property type="match status" value="2"/>
</dbReference>
<dbReference type="Proteomes" id="UP000189911">
    <property type="component" value="Chromosome C"/>
</dbReference>
<dbReference type="GO" id="GO:0032153">
    <property type="term" value="C:cell division site"/>
    <property type="evidence" value="ECO:0007669"/>
    <property type="project" value="TreeGrafter"/>
</dbReference>
<feature type="region of interest" description="Disordered" evidence="1">
    <location>
        <begin position="266"/>
        <end position="303"/>
    </location>
</feature>
<dbReference type="InterPro" id="IPR006597">
    <property type="entry name" value="Sel1-like"/>
</dbReference>
<dbReference type="Pfam" id="PF08238">
    <property type="entry name" value="Sel1"/>
    <property type="match status" value="3"/>
</dbReference>
<feature type="compositionally biased region" description="Basic and acidic residues" evidence="1">
    <location>
        <begin position="423"/>
        <end position="433"/>
    </location>
</feature>
<dbReference type="OrthoDB" id="2148946at2759"/>
<dbReference type="GO" id="GO:0010972">
    <property type="term" value="P:negative regulation of G2/M transition of mitotic cell cycle"/>
    <property type="evidence" value="ECO:0007669"/>
    <property type="project" value="TreeGrafter"/>
</dbReference>
<dbReference type="AlphaFoldDB" id="A0A1G4J6L3"/>
<protein>
    <submittedName>
        <fullName evidence="2">LANO_0C03862g1_1</fullName>
    </submittedName>
</protein>
<dbReference type="EMBL" id="LT598446">
    <property type="protein sequence ID" value="SCU85287.1"/>
    <property type="molecule type" value="Genomic_DNA"/>
</dbReference>